<protein>
    <submittedName>
        <fullName evidence="2">Uncharacterized protein</fullName>
    </submittedName>
</protein>
<dbReference type="Proteomes" id="UP000618319">
    <property type="component" value="Unassembled WGS sequence"/>
</dbReference>
<keyword evidence="3" id="KW-1185">Reference proteome</keyword>
<accession>A0ABR9T315</accession>
<keyword evidence="1" id="KW-0732">Signal</keyword>
<evidence type="ECO:0000313" key="2">
    <source>
        <dbReference type="EMBL" id="MBE8719738.1"/>
    </source>
</evidence>
<dbReference type="EMBL" id="PSKQ01000015">
    <property type="protein sequence ID" value="MBE8719738.1"/>
    <property type="molecule type" value="Genomic_DNA"/>
</dbReference>
<reference evidence="2 3" key="1">
    <citation type="submission" date="2018-02" db="EMBL/GenBank/DDBJ databases">
        <title>Sphingobacterium KA21.</title>
        <authorList>
            <person name="Vasarhelyi B.M."/>
            <person name="Deshmukh S."/>
            <person name="Balint B."/>
            <person name="Kukolya J."/>
        </authorList>
    </citation>
    <scope>NUCLEOTIDE SEQUENCE [LARGE SCALE GENOMIC DNA]</scope>
    <source>
        <strain evidence="2 3">Ka21</strain>
    </source>
</reference>
<feature type="signal peptide" evidence="1">
    <location>
        <begin position="1"/>
        <end position="18"/>
    </location>
</feature>
<comment type="caution">
    <text evidence="2">The sequence shown here is derived from an EMBL/GenBank/DDBJ whole genome shotgun (WGS) entry which is preliminary data.</text>
</comment>
<proteinExistence type="predicted"/>
<name>A0ABR9T315_9SPHI</name>
<evidence type="ECO:0000256" key="1">
    <source>
        <dbReference type="SAM" id="SignalP"/>
    </source>
</evidence>
<organism evidence="2 3">
    <name type="scientific">Sphingobacterium pedocola</name>
    <dbReference type="NCBI Taxonomy" id="2082722"/>
    <lineage>
        <taxon>Bacteria</taxon>
        <taxon>Pseudomonadati</taxon>
        <taxon>Bacteroidota</taxon>
        <taxon>Sphingobacteriia</taxon>
        <taxon>Sphingobacteriales</taxon>
        <taxon>Sphingobacteriaceae</taxon>
        <taxon>Sphingobacterium</taxon>
    </lineage>
</organism>
<dbReference type="RefSeq" id="WP_196939117.1">
    <property type="nucleotide sequence ID" value="NZ_MU158689.1"/>
</dbReference>
<feature type="chain" id="PRO_5046974512" evidence="1">
    <location>
        <begin position="19"/>
        <end position="305"/>
    </location>
</feature>
<evidence type="ECO:0000313" key="3">
    <source>
        <dbReference type="Proteomes" id="UP000618319"/>
    </source>
</evidence>
<gene>
    <name evidence="2" type="ORF">C4F40_03225</name>
</gene>
<sequence length="305" mass="34655">MKPLIYLLFVLVPFWSVAQDTCQTCISDILKKELKGYAKRGTGSPCVLKFDRSATKYNFSIADLPIDSRLQQRIDSSLSTACYHCVSDSLYLVGYIKFDDYSDAIFVQLTSDTISDIYTSVEIGLEPSSGMDKFMDRWVAYVDSMAVLGSFSYELVQPSTYVHFDVERDGSLIKNDTSAFGKLLSGFIKYERRWSPGILSGRPVAQTIYLAMPTEKGKKPLYHRHSRHFYKGRVGGDLYYSYVLPDFPYVDNVVSVVPVDGKYSTPVVHKGSNSDRIIDVVMDKSSYRTRSNSCFGREYFYTLDR</sequence>